<dbReference type="GO" id="GO:0000302">
    <property type="term" value="P:response to reactive oxygen species"/>
    <property type="evidence" value="ECO:0007669"/>
    <property type="project" value="TreeGrafter"/>
</dbReference>
<evidence type="ECO:0000256" key="6">
    <source>
        <dbReference type="ARBA" id="ARBA00023002"/>
    </source>
</evidence>
<keyword evidence="9" id="KW-0472">Membrane</keyword>
<dbReference type="InterPro" id="IPR002016">
    <property type="entry name" value="Haem_peroxidase"/>
</dbReference>
<gene>
    <name evidence="11" type="primary">CCP1_3</name>
    <name evidence="11" type="ORF">HK100_011580</name>
</gene>
<dbReference type="GO" id="GO:0004601">
    <property type="term" value="F:peroxidase activity"/>
    <property type="evidence" value="ECO:0007669"/>
    <property type="project" value="UniProtKB-KW"/>
</dbReference>
<organism evidence="11 12">
    <name type="scientific">Physocladia obscura</name>
    <dbReference type="NCBI Taxonomy" id="109957"/>
    <lineage>
        <taxon>Eukaryota</taxon>
        <taxon>Fungi</taxon>
        <taxon>Fungi incertae sedis</taxon>
        <taxon>Chytridiomycota</taxon>
        <taxon>Chytridiomycota incertae sedis</taxon>
        <taxon>Chytridiomycetes</taxon>
        <taxon>Chytridiales</taxon>
        <taxon>Chytriomycetaceae</taxon>
        <taxon>Physocladia</taxon>
    </lineage>
</organism>
<evidence type="ECO:0000256" key="8">
    <source>
        <dbReference type="RuleBase" id="RU363051"/>
    </source>
</evidence>
<protein>
    <recommendedName>
        <fullName evidence="8">Peroxidase</fullName>
        <ecNumber evidence="8">1.11.1.-</ecNumber>
    </recommendedName>
</protein>
<comment type="function">
    <text evidence="1">Destroys radicals which are normally produced within the cells and which are toxic to biological systems.</text>
</comment>
<dbReference type="SUPFAM" id="SSF48113">
    <property type="entry name" value="Heme-dependent peroxidases"/>
    <property type="match status" value="1"/>
</dbReference>
<evidence type="ECO:0000256" key="5">
    <source>
        <dbReference type="ARBA" id="ARBA00022723"/>
    </source>
</evidence>
<evidence type="ECO:0000256" key="4">
    <source>
        <dbReference type="ARBA" id="ARBA00022617"/>
    </source>
</evidence>
<evidence type="ECO:0000313" key="11">
    <source>
        <dbReference type="EMBL" id="KAJ3123524.1"/>
    </source>
</evidence>
<dbReference type="InterPro" id="IPR044831">
    <property type="entry name" value="Ccp1-like"/>
</dbReference>
<dbReference type="EC" id="1.11.1.-" evidence="8"/>
<dbReference type="AlphaFoldDB" id="A0AAD5T709"/>
<dbReference type="InterPro" id="IPR010255">
    <property type="entry name" value="Haem_peroxidase_sf"/>
</dbReference>
<dbReference type="SUPFAM" id="SSF47769">
    <property type="entry name" value="SAM/Pointed domain"/>
    <property type="match status" value="1"/>
</dbReference>
<accession>A0AAD5T709</accession>
<feature type="domain" description="Plant heme peroxidase family profile" evidence="10">
    <location>
        <begin position="136"/>
        <end position="340"/>
    </location>
</feature>
<dbReference type="Gene3D" id="1.10.150.50">
    <property type="entry name" value="Transcription Factor, Ets-1"/>
    <property type="match status" value="1"/>
</dbReference>
<name>A0AAD5T709_9FUNG</name>
<dbReference type="PRINTS" id="PR00458">
    <property type="entry name" value="PEROXIDASE"/>
</dbReference>
<keyword evidence="9" id="KW-0812">Transmembrane</keyword>
<feature type="transmembrane region" description="Helical" evidence="9">
    <location>
        <begin position="524"/>
        <end position="546"/>
    </location>
</feature>
<keyword evidence="5" id="KW-0479">Metal-binding</keyword>
<dbReference type="InterPro" id="IPR002207">
    <property type="entry name" value="Peroxidase_I"/>
</dbReference>
<comment type="caution">
    <text evidence="11">The sequence shown here is derived from an EMBL/GenBank/DDBJ whole genome shotgun (WGS) entry which is preliminary data.</text>
</comment>
<dbReference type="Proteomes" id="UP001211907">
    <property type="component" value="Unassembled WGS sequence"/>
</dbReference>
<evidence type="ECO:0000313" key="12">
    <source>
        <dbReference type="Proteomes" id="UP001211907"/>
    </source>
</evidence>
<evidence type="ECO:0000256" key="3">
    <source>
        <dbReference type="ARBA" id="ARBA00022559"/>
    </source>
</evidence>
<comment type="similarity">
    <text evidence="2">Belongs to the peroxidase family. Cytochrome c peroxidase subfamily.</text>
</comment>
<keyword evidence="4" id="KW-0349">Heme</keyword>
<keyword evidence="7" id="KW-0408">Iron</keyword>
<dbReference type="Gene3D" id="1.10.420.10">
    <property type="entry name" value="Peroxidase, domain 2"/>
    <property type="match status" value="1"/>
</dbReference>
<dbReference type="EMBL" id="JADGJH010000733">
    <property type="protein sequence ID" value="KAJ3123524.1"/>
    <property type="molecule type" value="Genomic_DNA"/>
</dbReference>
<dbReference type="Pfam" id="PF00141">
    <property type="entry name" value="peroxidase"/>
    <property type="match status" value="1"/>
</dbReference>
<feature type="signal peptide" evidence="8">
    <location>
        <begin position="1"/>
        <end position="20"/>
    </location>
</feature>
<sequence>MRESLFMMFVMMVGSNNANAGCPYGRRDKTGAHEHQQQKLYQVRRAVANASFDPYYSPSVSAADWDSMRSRVLSSIGLGNGPRLMRIAWDNAKTWDAVDGSGGSHAQAYVGITTTTDINIRADYALLTAIRGSVNISISDTAAFAGAVSASNSCLSGVACANVAFRPGRADATTTSDAPISSSYAEFFDAGSANPADLRASFSRLSPNLTDREIVALMGAHNLGDCHLPISGYAGPWTLTPLAFENTFFRLLQNNATYVTQNVTYNDSIKTQYIDTQGRMMLFVDMSLTRDDSLLNWVNYYASNENDFFADFGSAYSIILELGLDATKLGDYVSTVSTVSTSPVVAQSSALPAGSICYPADSTPIYCVVKVSDGNNNTVYTVHSVKTGWAALGVGSNSMANGDVIIGWKNSTGGVWTNTFTTVQHAISVNPQSAWQQIPLTDKAPSWANISFSAVHLNTIDSNSGLVGNDINGAITFAVSSYAPISGNIDKPFGVASFFQHDISGILVESNSSFPVSSNSTSTVGIAVGATICGVVLVAIIIVIFFRKQIYQYWTGRKQKALVAVAGGNQTINGALNPIGRLSTFNHNTNAANVAVLPIANEYSQYPPFEISTTSANGRVVFSDSIQQQQTPSITPSSSGHGALPLLLRTTPSSARDADPLMLSAISNNNHLRFSTAMMSSATTVVATPTADVKQNALFEVVEQHSQLPDRNEEVNGAYVNDAVDFQQYFAVVQAFVLGESLLDENNAAQWNSAEVAAWVIKNGGETNAERISRLIKDERITGAVLMVTRISDLCSLLGIHAYGDRVLFEAGMTKLKNRAGAGETVVGQTNVSEEPPLYLA</sequence>
<dbReference type="PANTHER" id="PTHR31356">
    <property type="entry name" value="THYLAKOID LUMENAL 29 KDA PROTEIN, CHLOROPLASTIC-RELATED"/>
    <property type="match status" value="1"/>
</dbReference>
<keyword evidence="9" id="KW-1133">Transmembrane helix</keyword>
<proteinExistence type="inferred from homology"/>
<dbReference type="GO" id="GO:0020037">
    <property type="term" value="F:heme binding"/>
    <property type="evidence" value="ECO:0007669"/>
    <property type="project" value="UniProtKB-UniRule"/>
</dbReference>
<evidence type="ECO:0000256" key="2">
    <source>
        <dbReference type="ARBA" id="ARBA00005997"/>
    </source>
</evidence>
<dbReference type="PRINTS" id="PR00459">
    <property type="entry name" value="ASPEROXIDASE"/>
</dbReference>
<dbReference type="InterPro" id="IPR013761">
    <property type="entry name" value="SAM/pointed_sf"/>
</dbReference>
<dbReference type="GO" id="GO:0042744">
    <property type="term" value="P:hydrogen peroxide catabolic process"/>
    <property type="evidence" value="ECO:0007669"/>
    <property type="project" value="TreeGrafter"/>
</dbReference>
<feature type="chain" id="PRO_5041768110" description="Peroxidase" evidence="8">
    <location>
        <begin position="21"/>
        <end position="841"/>
    </location>
</feature>
<keyword evidence="8" id="KW-0732">Signal</keyword>
<evidence type="ECO:0000259" key="10">
    <source>
        <dbReference type="PROSITE" id="PS50873"/>
    </source>
</evidence>
<evidence type="ECO:0000256" key="1">
    <source>
        <dbReference type="ARBA" id="ARBA00003917"/>
    </source>
</evidence>
<reference evidence="11" key="1">
    <citation type="submission" date="2020-05" db="EMBL/GenBank/DDBJ databases">
        <title>Phylogenomic resolution of chytrid fungi.</title>
        <authorList>
            <person name="Stajich J.E."/>
            <person name="Amses K."/>
            <person name="Simmons R."/>
            <person name="Seto K."/>
            <person name="Myers J."/>
            <person name="Bonds A."/>
            <person name="Quandt C.A."/>
            <person name="Barry K."/>
            <person name="Liu P."/>
            <person name="Grigoriev I."/>
            <person name="Longcore J.E."/>
            <person name="James T.Y."/>
        </authorList>
    </citation>
    <scope>NUCLEOTIDE SEQUENCE</scope>
    <source>
        <strain evidence="11">JEL0513</strain>
    </source>
</reference>
<dbReference type="GO" id="GO:0046872">
    <property type="term" value="F:metal ion binding"/>
    <property type="evidence" value="ECO:0007669"/>
    <property type="project" value="UniProtKB-UniRule"/>
</dbReference>
<dbReference type="Gene3D" id="1.10.520.10">
    <property type="match status" value="1"/>
</dbReference>
<dbReference type="GO" id="GO:0034599">
    <property type="term" value="P:cellular response to oxidative stress"/>
    <property type="evidence" value="ECO:0007669"/>
    <property type="project" value="InterPro"/>
</dbReference>
<keyword evidence="6 8" id="KW-0560">Oxidoreductase</keyword>
<evidence type="ECO:0000256" key="7">
    <source>
        <dbReference type="ARBA" id="ARBA00023004"/>
    </source>
</evidence>
<dbReference type="PROSITE" id="PS50873">
    <property type="entry name" value="PEROXIDASE_4"/>
    <property type="match status" value="1"/>
</dbReference>
<evidence type="ECO:0000256" key="9">
    <source>
        <dbReference type="SAM" id="Phobius"/>
    </source>
</evidence>
<dbReference type="PANTHER" id="PTHR31356:SF36">
    <property type="entry name" value="L-ASCORBATE PEROXIDASE 3"/>
    <property type="match status" value="1"/>
</dbReference>
<keyword evidence="12" id="KW-1185">Reference proteome</keyword>
<keyword evidence="3 8" id="KW-0575">Peroxidase</keyword>